<dbReference type="OrthoDB" id="9784397at2"/>
<dbReference type="SMART" id="SM00091">
    <property type="entry name" value="PAS"/>
    <property type="match status" value="1"/>
</dbReference>
<dbReference type="PROSITE" id="PS50112">
    <property type="entry name" value="PAS"/>
    <property type="match status" value="1"/>
</dbReference>
<dbReference type="Gene3D" id="3.30.565.10">
    <property type="entry name" value="Histidine kinase-like ATPase, C-terminal domain"/>
    <property type="match status" value="1"/>
</dbReference>
<keyword evidence="8" id="KW-0902">Two-component regulatory system</keyword>
<dbReference type="EMBL" id="RSDW01000001">
    <property type="protein sequence ID" value="RSL17157.1"/>
    <property type="molecule type" value="Genomic_DNA"/>
</dbReference>
<dbReference type="InterPro" id="IPR036097">
    <property type="entry name" value="HisK_dim/P_sf"/>
</dbReference>
<protein>
    <recommendedName>
        <fullName evidence="2">histidine kinase</fullName>
        <ecNumber evidence="2">2.7.13.3</ecNumber>
    </recommendedName>
</protein>
<proteinExistence type="predicted"/>
<comment type="catalytic activity">
    <reaction evidence="1">
        <text>ATP + protein L-histidine = ADP + protein N-phospho-L-histidine.</text>
        <dbReference type="EC" id="2.7.13.3"/>
    </reaction>
</comment>
<evidence type="ECO:0000259" key="10">
    <source>
        <dbReference type="PROSITE" id="PS50109"/>
    </source>
</evidence>
<feature type="transmembrane region" description="Helical" evidence="9">
    <location>
        <begin position="187"/>
        <end position="206"/>
    </location>
</feature>
<evidence type="ECO:0000313" key="14">
    <source>
        <dbReference type="Proteomes" id="UP000269669"/>
    </source>
</evidence>
<dbReference type="CDD" id="cd00130">
    <property type="entry name" value="PAS"/>
    <property type="match status" value="1"/>
</dbReference>
<dbReference type="InterPro" id="IPR004358">
    <property type="entry name" value="Sig_transdc_His_kin-like_C"/>
</dbReference>
<keyword evidence="14" id="KW-1185">Reference proteome</keyword>
<organism evidence="13 14">
    <name type="scientific">Edaphobacter aggregans</name>
    <dbReference type="NCBI Taxonomy" id="570835"/>
    <lineage>
        <taxon>Bacteria</taxon>
        <taxon>Pseudomonadati</taxon>
        <taxon>Acidobacteriota</taxon>
        <taxon>Terriglobia</taxon>
        <taxon>Terriglobales</taxon>
        <taxon>Acidobacteriaceae</taxon>
        <taxon>Edaphobacter</taxon>
    </lineage>
</organism>
<keyword evidence="9" id="KW-1133">Transmembrane helix</keyword>
<keyword evidence="7" id="KW-0067">ATP-binding</keyword>
<evidence type="ECO:0000313" key="13">
    <source>
        <dbReference type="EMBL" id="RSL17157.1"/>
    </source>
</evidence>
<evidence type="ECO:0000256" key="3">
    <source>
        <dbReference type="ARBA" id="ARBA00022553"/>
    </source>
</evidence>
<dbReference type="PRINTS" id="PR00344">
    <property type="entry name" value="BCTRLSENSOR"/>
</dbReference>
<dbReference type="AlphaFoldDB" id="A0A428MJY1"/>
<evidence type="ECO:0000256" key="6">
    <source>
        <dbReference type="ARBA" id="ARBA00022777"/>
    </source>
</evidence>
<feature type="domain" description="PAC" evidence="12">
    <location>
        <begin position="300"/>
        <end position="352"/>
    </location>
</feature>
<sequence length="587" mass="64737">MQTIHKRFSVITGFVLLIAVLAANAIITARQLRIQVANQTWVTRTQQVRFELSQTESILKDAETGQRGFLYTADPTYLGPYDLALTQIEPHLKHLEELTADTPDELAQIPELRRLANAKLAELAQTISLFRSGRSAEAKTLVLSDLGLHTMDNIRKLIDEMGQEETSLQVARSAIYQKSIRTTTASIYLASFIAALGLIFLAYFILHEMALRERHARQLLEREEWFRVTLTSLGDAVIATDERGRVTFLNPIAEQLTGRPLANSKGKPIQEVFPIFNESTHLPVENPVKKVMELGRVIGLANHTVLQNTDGTMIPIEDSAAPIRDGRDKLIGVVLVFRDATYERKSQEILRKTEKLAAAARLSATVAHEINNPLEAVGNLIYLVKGTPDLPAEAMQQLLLAEQELERVSHITRQTLGFYRESNVPGHVEVPTLIESVLKLYSNKFKTKNITLVRDFGECPPVQGLAGELKQAMSNLISNAADAVSENGTIRVKLACLQSPDGNVIHVAIEDDGAGIAATHIDKIFEPFFTTKKDVGTGLGLWVTREIIDRHGGTIQVRSGEGNGSRGSVFNIMLPCAAADQNPAKRG</sequence>
<dbReference type="CDD" id="cd00082">
    <property type="entry name" value="HisKA"/>
    <property type="match status" value="1"/>
</dbReference>
<dbReference type="InterPro" id="IPR036890">
    <property type="entry name" value="HATPase_C_sf"/>
</dbReference>
<evidence type="ECO:0000256" key="5">
    <source>
        <dbReference type="ARBA" id="ARBA00022741"/>
    </source>
</evidence>
<dbReference type="SUPFAM" id="SSF47384">
    <property type="entry name" value="Homodimeric domain of signal transducing histidine kinase"/>
    <property type="match status" value="1"/>
</dbReference>
<dbReference type="Gene3D" id="3.30.450.20">
    <property type="entry name" value="PAS domain"/>
    <property type="match status" value="1"/>
</dbReference>
<dbReference type="PANTHER" id="PTHR43065:SF10">
    <property type="entry name" value="PEROXIDE STRESS-ACTIVATED HISTIDINE KINASE MAK3"/>
    <property type="match status" value="1"/>
</dbReference>
<dbReference type="Proteomes" id="UP000269669">
    <property type="component" value="Unassembled WGS sequence"/>
</dbReference>
<evidence type="ECO:0000256" key="4">
    <source>
        <dbReference type="ARBA" id="ARBA00022679"/>
    </source>
</evidence>
<keyword evidence="3" id="KW-0597">Phosphoprotein</keyword>
<dbReference type="RefSeq" id="WP_125485678.1">
    <property type="nucleotide sequence ID" value="NZ_RSDW01000001.1"/>
</dbReference>
<dbReference type="InterPro" id="IPR013767">
    <property type="entry name" value="PAS_fold"/>
</dbReference>
<evidence type="ECO:0000256" key="7">
    <source>
        <dbReference type="ARBA" id="ARBA00022840"/>
    </source>
</evidence>
<dbReference type="Pfam" id="PF05227">
    <property type="entry name" value="CHASE3"/>
    <property type="match status" value="1"/>
</dbReference>
<dbReference type="Pfam" id="PF02518">
    <property type="entry name" value="HATPase_c"/>
    <property type="match status" value="1"/>
</dbReference>
<dbReference type="InterPro" id="IPR000014">
    <property type="entry name" value="PAS"/>
</dbReference>
<keyword evidence="9" id="KW-0472">Membrane</keyword>
<dbReference type="NCBIfam" id="TIGR00229">
    <property type="entry name" value="sensory_box"/>
    <property type="match status" value="1"/>
</dbReference>
<dbReference type="GO" id="GO:0005524">
    <property type="term" value="F:ATP binding"/>
    <property type="evidence" value="ECO:0007669"/>
    <property type="project" value="UniProtKB-KW"/>
</dbReference>
<dbReference type="SUPFAM" id="SSF55785">
    <property type="entry name" value="PYP-like sensor domain (PAS domain)"/>
    <property type="match status" value="1"/>
</dbReference>
<dbReference type="InterPro" id="IPR000700">
    <property type="entry name" value="PAS-assoc_C"/>
</dbReference>
<dbReference type="PROSITE" id="PS50109">
    <property type="entry name" value="HIS_KIN"/>
    <property type="match status" value="1"/>
</dbReference>
<dbReference type="PROSITE" id="PS50113">
    <property type="entry name" value="PAC"/>
    <property type="match status" value="1"/>
</dbReference>
<dbReference type="InterPro" id="IPR005467">
    <property type="entry name" value="His_kinase_dom"/>
</dbReference>
<evidence type="ECO:0000259" key="12">
    <source>
        <dbReference type="PROSITE" id="PS50113"/>
    </source>
</evidence>
<keyword evidence="5" id="KW-0547">Nucleotide-binding</keyword>
<reference evidence="13 14" key="1">
    <citation type="submission" date="2018-12" db="EMBL/GenBank/DDBJ databases">
        <title>Sequencing of bacterial isolates from soil warming experiment in Harvard Forest, Massachusetts, USA.</title>
        <authorList>
            <person name="Deangelis K."/>
        </authorList>
    </citation>
    <scope>NUCLEOTIDE SEQUENCE [LARGE SCALE GENOMIC DNA]</scope>
    <source>
        <strain evidence="13 14">EB153</strain>
    </source>
</reference>
<evidence type="ECO:0000256" key="8">
    <source>
        <dbReference type="ARBA" id="ARBA00023012"/>
    </source>
</evidence>
<dbReference type="PANTHER" id="PTHR43065">
    <property type="entry name" value="SENSOR HISTIDINE KINASE"/>
    <property type="match status" value="1"/>
</dbReference>
<dbReference type="InterPro" id="IPR007891">
    <property type="entry name" value="CHASE3"/>
</dbReference>
<dbReference type="SMART" id="SM00387">
    <property type="entry name" value="HATPase_c"/>
    <property type="match status" value="1"/>
</dbReference>
<comment type="caution">
    <text evidence="13">The sequence shown here is derived from an EMBL/GenBank/DDBJ whole genome shotgun (WGS) entry which is preliminary data.</text>
</comment>
<evidence type="ECO:0000256" key="1">
    <source>
        <dbReference type="ARBA" id="ARBA00000085"/>
    </source>
</evidence>
<dbReference type="InterPro" id="IPR003661">
    <property type="entry name" value="HisK_dim/P_dom"/>
</dbReference>
<gene>
    <name evidence="13" type="ORF">EDE15_2686</name>
</gene>
<feature type="domain" description="Histidine kinase" evidence="10">
    <location>
        <begin position="365"/>
        <end position="578"/>
    </location>
</feature>
<name>A0A428MJY1_9BACT</name>
<dbReference type="InterPro" id="IPR035965">
    <property type="entry name" value="PAS-like_dom_sf"/>
</dbReference>
<evidence type="ECO:0000256" key="9">
    <source>
        <dbReference type="SAM" id="Phobius"/>
    </source>
</evidence>
<accession>A0A428MJY1</accession>
<dbReference type="SMART" id="SM00388">
    <property type="entry name" value="HisKA"/>
    <property type="match status" value="1"/>
</dbReference>
<dbReference type="Pfam" id="PF00989">
    <property type="entry name" value="PAS"/>
    <property type="match status" value="1"/>
</dbReference>
<evidence type="ECO:0000256" key="2">
    <source>
        <dbReference type="ARBA" id="ARBA00012438"/>
    </source>
</evidence>
<dbReference type="SUPFAM" id="SSF55874">
    <property type="entry name" value="ATPase domain of HSP90 chaperone/DNA topoisomerase II/histidine kinase"/>
    <property type="match status" value="1"/>
</dbReference>
<evidence type="ECO:0000259" key="11">
    <source>
        <dbReference type="PROSITE" id="PS50112"/>
    </source>
</evidence>
<dbReference type="InterPro" id="IPR003594">
    <property type="entry name" value="HATPase_dom"/>
</dbReference>
<feature type="domain" description="PAS" evidence="11">
    <location>
        <begin position="222"/>
        <end position="295"/>
    </location>
</feature>
<dbReference type="Gene3D" id="1.10.287.130">
    <property type="match status" value="1"/>
</dbReference>
<keyword evidence="9" id="KW-0812">Transmembrane</keyword>
<dbReference type="EC" id="2.7.13.3" evidence="2"/>
<dbReference type="CDD" id="cd19410">
    <property type="entry name" value="HK9-like_sensor"/>
    <property type="match status" value="1"/>
</dbReference>
<keyword evidence="4" id="KW-0808">Transferase</keyword>
<keyword evidence="6" id="KW-0418">Kinase</keyword>
<dbReference type="GO" id="GO:0000155">
    <property type="term" value="F:phosphorelay sensor kinase activity"/>
    <property type="evidence" value="ECO:0007669"/>
    <property type="project" value="InterPro"/>
</dbReference>
<dbReference type="GO" id="GO:0006355">
    <property type="term" value="P:regulation of DNA-templated transcription"/>
    <property type="evidence" value="ECO:0007669"/>
    <property type="project" value="InterPro"/>
</dbReference>